<dbReference type="RefSeq" id="WP_068747227.1">
    <property type="nucleotide sequence ID" value="NZ_LOHZ01000012.1"/>
</dbReference>
<protein>
    <submittedName>
        <fullName evidence="1">Uncharacterized protein</fullName>
    </submittedName>
</protein>
<reference evidence="1 2" key="1">
    <citation type="submission" date="2015-12" db="EMBL/GenBank/DDBJ databases">
        <title>Draft genome of Thermovenabulum gondwanense isolated from a red thermophilic microbial mat colonisisng an outflow channel of a bore well.</title>
        <authorList>
            <person name="Patel B.K."/>
        </authorList>
    </citation>
    <scope>NUCLEOTIDE SEQUENCE [LARGE SCALE GENOMIC DNA]</scope>
    <source>
        <strain evidence="1 2">R270</strain>
    </source>
</reference>
<proteinExistence type="predicted"/>
<sequence>MKNYSISFSQKSKGILGISGHVGVGHVHSHSGFVQDDSAGFAVIAFLLKKALPVETIITKVTADVITGEIAVQTNGNGIGKAIPRRGITPFEAELMIERARGLDAIYSQAASVKVFGRVYGQGVSETATAFQGACALAALDTFIKAAPEKFKVMTEKLPNKLDTAATTVIDVEGIPISIMLVINFTDGGIGPDEDYEGNAMWADKGRIMKEVGLDRIPTVVVESKAYIPSMAKDVEVEKIYIRAQENIDDMNLAEHLINAAEQNNIPYHFSKTAIPVSPGSLQKATIELADRIISLAQELKKVDSAMDKVQIMAQLVKLVSEDAGGVTFMSNGIHDKVRGPGLIPGTGAVVSMIVPKKYIDFIKIPMLTIEDVNMYITVILEGLINYAKKMESGN</sequence>
<evidence type="ECO:0000313" key="2">
    <source>
        <dbReference type="Proteomes" id="UP000075737"/>
    </source>
</evidence>
<accession>A0A162N4R1</accession>
<evidence type="ECO:0000313" key="1">
    <source>
        <dbReference type="EMBL" id="KYO69611.1"/>
    </source>
</evidence>
<gene>
    <name evidence="1" type="ORF">ATZ99_00200</name>
</gene>
<dbReference type="Proteomes" id="UP000075737">
    <property type="component" value="Unassembled WGS sequence"/>
</dbReference>
<keyword evidence="2" id="KW-1185">Reference proteome</keyword>
<dbReference type="EMBL" id="LOHZ01000012">
    <property type="protein sequence ID" value="KYO69611.1"/>
    <property type="molecule type" value="Genomic_DNA"/>
</dbReference>
<dbReference type="AlphaFoldDB" id="A0A162N4R1"/>
<comment type="caution">
    <text evidence="1">The sequence shown here is derived from an EMBL/GenBank/DDBJ whole genome shotgun (WGS) entry which is preliminary data.</text>
</comment>
<dbReference type="OrthoDB" id="5429738at2"/>
<dbReference type="PATRIC" id="fig|520767.4.peg.23"/>
<organism evidence="1 2">
    <name type="scientific">Thermovenabulum gondwanense</name>
    <dbReference type="NCBI Taxonomy" id="520767"/>
    <lineage>
        <taxon>Bacteria</taxon>
        <taxon>Bacillati</taxon>
        <taxon>Bacillota</taxon>
        <taxon>Clostridia</taxon>
        <taxon>Thermosediminibacterales</taxon>
        <taxon>Thermosediminibacteraceae</taxon>
        <taxon>Thermovenabulum</taxon>
    </lineage>
</organism>
<name>A0A162N4R1_9FIRM</name>